<comment type="similarity">
    <text evidence="2 6">Belongs to the iron/ascorbate-dependent oxidoreductase family.</text>
</comment>
<dbReference type="AlphaFoldDB" id="A0A6J1CAN0"/>
<dbReference type="OrthoDB" id="288590at2759"/>
<evidence type="ECO:0000256" key="6">
    <source>
        <dbReference type="RuleBase" id="RU003682"/>
    </source>
</evidence>
<reference evidence="9" key="1">
    <citation type="submission" date="2025-08" db="UniProtKB">
        <authorList>
            <consortium name="RefSeq"/>
        </authorList>
    </citation>
    <scope>IDENTIFICATION</scope>
    <source>
        <strain evidence="9">OHB3-1</strain>
    </source>
</reference>
<keyword evidence="5 6" id="KW-0408">Iron</keyword>
<evidence type="ECO:0000256" key="1">
    <source>
        <dbReference type="ARBA" id="ARBA00001962"/>
    </source>
</evidence>
<dbReference type="SUPFAM" id="SSF51197">
    <property type="entry name" value="Clavaminate synthase-like"/>
    <property type="match status" value="1"/>
</dbReference>
<keyword evidence="8" id="KW-1185">Reference proteome</keyword>
<keyword evidence="4 6" id="KW-0560">Oxidoreductase</keyword>
<dbReference type="Gene3D" id="2.60.120.330">
    <property type="entry name" value="B-lactam Antibiotic, Isopenicillin N Synthase, Chain"/>
    <property type="match status" value="1"/>
</dbReference>
<dbReference type="KEGG" id="mcha:111009916"/>
<dbReference type="GeneID" id="111009916"/>
<dbReference type="Pfam" id="PF14226">
    <property type="entry name" value="DIOX_N"/>
    <property type="match status" value="1"/>
</dbReference>
<dbReference type="InterPro" id="IPR044861">
    <property type="entry name" value="IPNS-like_FE2OG_OXY"/>
</dbReference>
<evidence type="ECO:0000256" key="2">
    <source>
        <dbReference type="ARBA" id="ARBA00008056"/>
    </source>
</evidence>
<gene>
    <name evidence="9" type="primary">LOC111009916</name>
</gene>
<evidence type="ECO:0000313" key="9">
    <source>
        <dbReference type="RefSeq" id="XP_022138845.1"/>
    </source>
</evidence>
<dbReference type="PANTHER" id="PTHR10209:SF884">
    <property type="entry name" value="1-AMINOCYCLOPROPANE-1-CARBOXYLATE OXIDASE HOMOLOG 1-LIKE"/>
    <property type="match status" value="1"/>
</dbReference>
<evidence type="ECO:0000313" key="8">
    <source>
        <dbReference type="Proteomes" id="UP000504603"/>
    </source>
</evidence>
<accession>A0A6J1CAN0</accession>
<evidence type="ECO:0000256" key="5">
    <source>
        <dbReference type="ARBA" id="ARBA00023004"/>
    </source>
</evidence>
<dbReference type="InterPro" id="IPR005123">
    <property type="entry name" value="Oxoglu/Fe-dep_dioxygenase_dom"/>
</dbReference>
<feature type="domain" description="Fe2OG dioxygenase" evidence="7">
    <location>
        <begin position="225"/>
        <end position="324"/>
    </location>
</feature>
<dbReference type="InterPro" id="IPR026992">
    <property type="entry name" value="DIOX_N"/>
</dbReference>
<dbReference type="PANTHER" id="PTHR10209">
    <property type="entry name" value="OXIDOREDUCTASE, 2OG-FE II OXYGENASE FAMILY PROTEIN"/>
    <property type="match status" value="1"/>
</dbReference>
<dbReference type="RefSeq" id="XP_022138845.1">
    <property type="nucleotide sequence ID" value="XM_022283153.1"/>
</dbReference>
<evidence type="ECO:0000259" key="7">
    <source>
        <dbReference type="PROSITE" id="PS51471"/>
    </source>
</evidence>
<dbReference type="GO" id="GO:0051213">
    <property type="term" value="F:dioxygenase activity"/>
    <property type="evidence" value="ECO:0007669"/>
    <property type="project" value="UniProtKB-ARBA"/>
</dbReference>
<keyword evidence="3 6" id="KW-0479">Metal-binding</keyword>
<dbReference type="Pfam" id="PF03171">
    <property type="entry name" value="2OG-FeII_Oxy"/>
    <property type="match status" value="1"/>
</dbReference>
<evidence type="ECO:0000256" key="3">
    <source>
        <dbReference type="ARBA" id="ARBA00022723"/>
    </source>
</evidence>
<dbReference type="PROSITE" id="PS51471">
    <property type="entry name" value="FE2OG_OXY"/>
    <property type="match status" value="1"/>
</dbReference>
<dbReference type="GO" id="GO:0046872">
    <property type="term" value="F:metal ion binding"/>
    <property type="evidence" value="ECO:0007669"/>
    <property type="project" value="UniProtKB-KW"/>
</dbReference>
<dbReference type="Proteomes" id="UP000504603">
    <property type="component" value="Unplaced"/>
</dbReference>
<sequence>MVDNRNGEKIPVEILFSDDGNYDRQRDLKALDGSKLGVKGLVDLGFTKVPRIFIHQNRNSSDPPPSDDSNFTIPIIDLQAAAQNPQSRAAVIDQIRDACENWGFFQVLNHGVPSEVAAEMLDGIRRFHEQDGEQKRNLYSRDYTKKVLYNTNFDLFQAAATNWRDTITCVIAPRGARPEEVPLICRDSVLNYSARVMELGRNLLELVSEGLGVGPDRLKEMGCGEGLVLFGHYYPACPEPELTLGTSDHSDSSFLTVLLQDQIGGLQVRRGERWVDVPPVDGALVVNLGDMLQLISNGRFKSVKHRVIAKKEGPRISVACFFRYNCPPESELKVYGPIKELISEENPPLYRETTIKNFVAHYYSKGLNGVSALEHFKL</sequence>
<name>A0A6J1CAN0_MOMCH</name>
<organism evidence="8 9">
    <name type="scientific">Momordica charantia</name>
    <name type="common">Bitter gourd</name>
    <name type="synonym">Balsam pear</name>
    <dbReference type="NCBI Taxonomy" id="3673"/>
    <lineage>
        <taxon>Eukaryota</taxon>
        <taxon>Viridiplantae</taxon>
        <taxon>Streptophyta</taxon>
        <taxon>Embryophyta</taxon>
        <taxon>Tracheophyta</taxon>
        <taxon>Spermatophyta</taxon>
        <taxon>Magnoliopsida</taxon>
        <taxon>eudicotyledons</taxon>
        <taxon>Gunneridae</taxon>
        <taxon>Pentapetalae</taxon>
        <taxon>rosids</taxon>
        <taxon>fabids</taxon>
        <taxon>Cucurbitales</taxon>
        <taxon>Cucurbitaceae</taxon>
        <taxon>Momordiceae</taxon>
        <taxon>Momordica</taxon>
    </lineage>
</organism>
<evidence type="ECO:0000256" key="4">
    <source>
        <dbReference type="ARBA" id="ARBA00023002"/>
    </source>
</evidence>
<comment type="cofactor">
    <cofactor evidence="1">
        <name>Fe cation</name>
        <dbReference type="ChEBI" id="CHEBI:24875"/>
    </cofactor>
</comment>
<proteinExistence type="inferred from homology"/>
<dbReference type="FunFam" id="2.60.120.330:FF:000005">
    <property type="entry name" value="1-aminocyclopropane-1-carboxylate oxidase homolog 1"/>
    <property type="match status" value="1"/>
</dbReference>
<protein>
    <submittedName>
        <fullName evidence="9">1-aminocyclopropane-1-carboxylate oxidase homolog 1-like</fullName>
    </submittedName>
</protein>
<dbReference type="InterPro" id="IPR027443">
    <property type="entry name" value="IPNS-like_sf"/>
</dbReference>